<dbReference type="SUPFAM" id="SSF51556">
    <property type="entry name" value="Metallo-dependent hydrolases"/>
    <property type="match status" value="1"/>
</dbReference>
<evidence type="ECO:0000256" key="6">
    <source>
        <dbReference type="PIRSR" id="PIRSR038994-3"/>
    </source>
</evidence>
<dbReference type="InterPro" id="IPR032466">
    <property type="entry name" value="Metal_Hydrolase"/>
</dbReference>
<dbReference type="GO" id="GO:0008448">
    <property type="term" value="F:N-acetylglucosamine-6-phosphate deacetylase activity"/>
    <property type="evidence" value="ECO:0007669"/>
    <property type="project" value="InterPro"/>
</dbReference>
<comment type="cofactor">
    <cofactor evidence="6">
        <name>a divalent metal cation</name>
        <dbReference type="ChEBI" id="CHEBI:60240"/>
    </cofactor>
    <text evidence="6">Binds 1 divalent metal cation per subunit.</text>
</comment>
<feature type="binding site" evidence="6">
    <location>
        <position position="174"/>
    </location>
    <ligand>
        <name>Zn(2+)</name>
        <dbReference type="ChEBI" id="CHEBI:29105"/>
    </ligand>
</feature>
<evidence type="ECO:0000256" key="2">
    <source>
        <dbReference type="ARBA" id="ARBA00022723"/>
    </source>
</evidence>
<feature type="binding site" evidence="6">
    <location>
        <position position="195"/>
    </location>
    <ligand>
        <name>Zn(2+)</name>
        <dbReference type="ChEBI" id="CHEBI:29105"/>
    </ligand>
</feature>
<evidence type="ECO:0000256" key="4">
    <source>
        <dbReference type="PIRNR" id="PIRNR038994"/>
    </source>
</evidence>
<comment type="caution">
    <text evidence="7">The sequence shown here is derived from an EMBL/GenBank/DDBJ whole genome shotgun (WGS) entry which is preliminary data.</text>
</comment>
<sequence>MAFIELPTADLTASTFKSKANKWVETPGLVDLQVNGFAGVDFNSPGLTSDSLQLSLEAMLATGVTACLPTIITGSETHLHTCFSALEKARNSSRLAKTMVAGYHLEGPFLSKLPGYSGCHPVEAMCAADPEMFLRLQQAAGGNIRLVTLAPEVEGAIAFIEKLVQDRIIVSLGHTAADNETIQQAVDAGARLSTHLGNGTCPELHKNNNPIIAQLSEDRLSASFIADGYHLSPDVLKAYLRAKCTERVILVTDATAGAAAPQGRYKLGNSELQRETEPVILDPQTSRPVGSAVTLDQCVRNVINWYEMPLKEAVSWAAENPLQLLNSAKVKTQLSAREQTVWWKEEEEEWQVKAARSGKFLFEN</sequence>
<dbReference type="PANTHER" id="PTHR11113">
    <property type="entry name" value="N-ACETYLGLUCOSAMINE-6-PHOSPHATE DEACETYLASE"/>
    <property type="match status" value="1"/>
</dbReference>
<reference evidence="7 8" key="1">
    <citation type="submission" date="2018-06" db="EMBL/GenBank/DDBJ databases">
        <title>Combined omics and stable isotope probing to characterize newly discovered Mariana Back-Arc vent microbial communities.</title>
        <authorList>
            <person name="Trembath-Reichert E."/>
            <person name="Huber J.A."/>
        </authorList>
    </citation>
    <scope>NUCLEOTIDE SEQUENCE [LARGE SCALE GENOMIC DNA]</scope>
    <source>
        <strain evidence="7">MAG 63_1</strain>
    </source>
</reference>
<accession>A0A432GBK8</accession>
<dbReference type="Gene3D" id="3.20.20.140">
    <property type="entry name" value="Metal-dependent hydrolases"/>
    <property type="match status" value="1"/>
</dbReference>
<dbReference type="GO" id="GO:0046872">
    <property type="term" value="F:metal ion binding"/>
    <property type="evidence" value="ECO:0007669"/>
    <property type="project" value="UniProtKB-KW"/>
</dbReference>
<dbReference type="Proteomes" id="UP000286801">
    <property type="component" value="Unassembled WGS sequence"/>
</dbReference>
<evidence type="ECO:0000256" key="3">
    <source>
        <dbReference type="ARBA" id="ARBA00022801"/>
    </source>
</evidence>
<feature type="active site" description="Proton donor/acceptor" evidence="5">
    <location>
        <position position="253"/>
    </location>
</feature>
<evidence type="ECO:0000313" key="8">
    <source>
        <dbReference type="Proteomes" id="UP000286801"/>
    </source>
</evidence>
<keyword evidence="2 6" id="KW-0479">Metal-binding</keyword>
<dbReference type="PIRSF" id="PIRSF038994">
    <property type="entry name" value="NagA"/>
    <property type="match status" value="1"/>
</dbReference>
<dbReference type="InterPro" id="IPR003764">
    <property type="entry name" value="GlcNAc_6-P_deAcase"/>
</dbReference>
<comment type="similarity">
    <text evidence="1 4">Belongs to the metallo-dependent hydrolases superfamily. NagA family.</text>
</comment>
<keyword evidence="4" id="KW-0119">Carbohydrate metabolism</keyword>
<evidence type="ECO:0000256" key="5">
    <source>
        <dbReference type="PIRSR" id="PIRSR038994-1"/>
    </source>
</evidence>
<dbReference type="AlphaFoldDB" id="A0A432GBK8"/>
<feature type="binding site" evidence="6">
    <location>
        <position position="106"/>
    </location>
    <ligand>
        <name>Zn(2+)</name>
        <dbReference type="ChEBI" id="CHEBI:29105"/>
    </ligand>
</feature>
<dbReference type="EMBL" id="QNZL01000052">
    <property type="protein sequence ID" value="RTZ81032.1"/>
    <property type="molecule type" value="Genomic_DNA"/>
</dbReference>
<protein>
    <submittedName>
        <fullName evidence="7">N-acetylglucosamine-6-phosphate deacetylase</fullName>
    </submittedName>
</protein>
<keyword evidence="3 4" id="KW-0378">Hydrolase</keyword>
<evidence type="ECO:0000313" key="7">
    <source>
        <dbReference type="EMBL" id="RTZ81032.1"/>
    </source>
</evidence>
<name>A0A432GBK8_9DELT</name>
<proteinExistence type="inferred from homology"/>
<evidence type="ECO:0000256" key="1">
    <source>
        <dbReference type="ARBA" id="ARBA00010716"/>
    </source>
</evidence>
<dbReference type="GO" id="GO:0006046">
    <property type="term" value="P:N-acetylglucosamine catabolic process"/>
    <property type="evidence" value="ECO:0007669"/>
    <property type="project" value="TreeGrafter"/>
</dbReference>
<dbReference type="PANTHER" id="PTHR11113:SF14">
    <property type="entry name" value="N-ACETYLGLUCOSAMINE-6-PHOSPHATE DEACETYLASE"/>
    <property type="match status" value="1"/>
</dbReference>
<organism evidence="7 8">
    <name type="scientific">SAR324 cluster bacterium</name>
    <dbReference type="NCBI Taxonomy" id="2024889"/>
    <lineage>
        <taxon>Bacteria</taxon>
        <taxon>Deltaproteobacteria</taxon>
        <taxon>SAR324 cluster</taxon>
    </lineage>
</organism>
<gene>
    <name evidence="7" type="ORF">DSY97_01950</name>
</gene>